<dbReference type="PANTHER" id="PTHR39339:SF1">
    <property type="entry name" value="CHAD DOMAIN-CONTAINING PROTEIN"/>
    <property type="match status" value="1"/>
</dbReference>
<proteinExistence type="predicted"/>
<dbReference type="EMBL" id="JAXAVW010000018">
    <property type="protein sequence ID" value="MDX8032933.1"/>
    <property type="molecule type" value="Genomic_DNA"/>
</dbReference>
<organism evidence="4 5">
    <name type="scientific">Lentzea miocenica</name>
    <dbReference type="NCBI Taxonomy" id="3095431"/>
    <lineage>
        <taxon>Bacteria</taxon>
        <taxon>Bacillati</taxon>
        <taxon>Actinomycetota</taxon>
        <taxon>Actinomycetes</taxon>
        <taxon>Pseudonocardiales</taxon>
        <taxon>Pseudonocardiaceae</taxon>
        <taxon>Lentzea</taxon>
    </lineage>
</organism>
<evidence type="ECO:0000313" key="5">
    <source>
        <dbReference type="Proteomes" id="UP001285521"/>
    </source>
</evidence>
<feature type="domain" description="CHAD" evidence="3">
    <location>
        <begin position="210"/>
        <end position="488"/>
    </location>
</feature>
<dbReference type="PROSITE" id="PS51707">
    <property type="entry name" value="CYTH"/>
    <property type="match status" value="1"/>
</dbReference>
<dbReference type="InterPro" id="IPR038186">
    <property type="entry name" value="CHAD_dom_sf"/>
</dbReference>
<dbReference type="InterPro" id="IPR007899">
    <property type="entry name" value="CHAD_dom"/>
</dbReference>
<feature type="domain" description="CYTH" evidence="2">
    <location>
        <begin position="5"/>
        <end position="200"/>
    </location>
</feature>
<evidence type="ECO:0000256" key="1">
    <source>
        <dbReference type="SAM" id="MobiDB-lite"/>
    </source>
</evidence>
<dbReference type="CDD" id="cd07374">
    <property type="entry name" value="CYTH-like_Pase"/>
    <property type="match status" value="1"/>
</dbReference>
<comment type="caution">
    <text evidence="4">The sequence shown here is derived from an EMBL/GenBank/DDBJ whole genome shotgun (WGS) entry which is preliminary data.</text>
</comment>
<dbReference type="InterPro" id="IPR033469">
    <property type="entry name" value="CYTH-like_dom_sf"/>
</dbReference>
<evidence type="ECO:0000259" key="3">
    <source>
        <dbReference type="PROSITE" id="PS51708"/>
    </source>
</evidence>
<evidence type="ECO:0000259" key="2">
    <source>
        <dbReference type="PROSITE" id="PS51707"/>
    </source>
</evidence>
<dbReference type="SMART" id="SM01118">
    <property type="entry name" value="CYTH"/>
    <property type="match status" value="1"/>
</dbReference>
<dbReference type="Proteomes" id="UP001285521">
    <property type="component" value="Unassembled WGS sequence"/>
</dbReference>
<dbReference type="InterPro" id="IPR023577">
    <property type="entry name" value="CYTH_domain"/>
</dbReference>
<reference evidence="4 5" key="1">
    <citation type="submission" date="2023-11" db="EMBL/GenBank/DDBJ databases">
        <title>Lentzea sokolovensis, sp. nov., Lentzea kristufkii, sp. nov., and Lentzea miocenensis, sp. nov., rare actinobacteria from Sokolov Coal Basin, Miocene lacustrine sediment, Czech Republic.</title>
        <authorList>
            <person name="Lara A."/>
            <person name="Kotroba L."/>
            <person name="Nouioui I."/>
            <person name="Neumann-Schaal M."/>
            <person name="Mast Y."/>
            <person name="Chronakova A."/>
        </authorList>
    </citation>
    <scope>NUCLEOTIDE SEQUENCE [LARGE SCALE GENOMIC DNA]</scope>
    <source>
        <strain evidence="4 5">BCCO 10_0856</strain>
    </source>
</reference>
<evidence type="ECO:0000313" key="4">
    <source>
        <dbReference type="EMBL" id="MDX8032933.1"/>
    </source>
</evidence>
<sequence>MATSVTETERKYEAPSDASLPDLTDITGVATGPEVFDLEATYFDTDDYRLARAGVTLRRRVGGDDEGWHLKLPAGEADTRQEVRVPLGRAVKHPPKDLSSLVRAHTRGNGLGPVAEIRTNRRRWQLTNNNGQLLAEVVDDVVTAQTMGSSTTTTSWREIEVELGEGGDRELLDTVEQHLSEAGIHPSSSKSKLSQVIGVKRDAIPTITKKSSAGEVVLAYLHEQRAALQNQDPRVRRNEDDAVHQMRVATRRMRSALQAFGKIVDRDATRTLTDELKWLASVLGTSRDLEVLRTRFEDALHTLPPELALGDVAARMTRHFAPLEAKAHKDSVAALDDRRYFDLLNAIDTLLTSPPLTKLASGKAKDVLPKLVEKARHRLDVRVEAALKANNNDEPLHEARKAAKRLRYSAEVAEPALGSHATHLRKRAKDVQTLLGDHQDSVVARPVLLELGRGDENGFTFGLLYGKEVELAHKTEAALPALWRKLTKEHL</sequence>
<dbReference type="SUPFAM" id="SSF55154">
    <property type="entry name" value="CYTH-like phosphatases"/>
    <property type="match status" value="1"/>
</dbReference>
<name>A0ABU4T4Q6_9PSEU</name>
<dbReference type="Pfam" id="PF01928">
    <property type="entry name" value="CYTH"/>
    <property type="match status" value="1"/>
</dbReference>
<dbReference type="Pfam" id="PF05235">
    <property type="entry name" value="CHAD"/>
    <property type="match status" value="1"/>
</dbReference>
<dbReference type="Gene3D" id="2.40.320.10">
    <property type="entry name" value="Hypothetical Protein Pfu-838710-001"/>
    <property type="match status" value="1"/>
</dbReference>
<dbReference type="PROSITE" id="PS51708">
    <property type="entry name" value="CHAD"/>
    <property type="match status" value="1"/>
</dbReference>
<gene>
    <name evidence="4" type="ORF">SK803_22170</name>
</gene>
<feature type="region of interest" description="Disordered" evidence="1">
    <location>
        <begin position="1"/>
        <end position="20"/>
    </location>
</feature>
<accession>A0ABU4T4Q6</accession>
<dbReference type="SMART" id="SM00880">
    <property type="entry name" value="CHAD"/>
    <property type="match status" value="1"/>
</dbReference>
<keyword evidence="5" id="KW-1185">Reference proteome</keyword>
<dbReference type="PANTHER" id="PTHR39339">
    <property type="entry name" value="SLR1444 PROTEIN"/>
    <property type="match status" value="1"/>
</dbReference>
<dbReference type="RefSeq" id="WP_319967967.1">
    <property type="nucleotide sequence ID" value="NZ_JAXAVW010000018.1"/>
</dbReference>
<dbReference type="Gene3D" id="1.40.20.10">
    <property type="entry name" value="CHAD domain"/>
    <property type="match status" value="1"/>
</dbReference>
<protein>
    <submittedName>
        <fullName evidence="4">CYTH and CHAD domain-containing protein</fullName>
    </submittedName>
</protein>